<dbReference type="EMBL" id="WBVM01000001">
    <property type="protein sequence ID" value="KAB2811490.1"/>
    <property type="molecule type" value="Genomic_DNA"/>
</dbReference>
<feature type="domain" description="DUF4190" evidence="3">
    <location>
        <begin position="42"/>
        <end position="101"/>
    </location>
</feature>
<feature type="region of interest" description="Disordered" evidence="1">
    <location>
        <begin position="1"/>
        <end position="34"/>
    </location>
</feature>
<dbReference type="Proteomes" id="UP000449906">
    <property type="component" value="Unassembled WGS sequence"/>
</dbReference>
<keyword evidence="2" id="KW-1133">Transmembrane helix</keyword>
<feature type="transmembrane region" description="Helical" evidence="2">
    <location>
        <begin position="42"/>
        <end position="72"/>
    </location>
</feature>
<feature type="compositionally biased region" description="Pro residues" evidence="1">
    <location>
        <begin position="1"/>
        <end position="19"/>
    </location>
</feature>
<name>A0A7J5DZR9_NOCSI</name>
<sequence>MTTPPEPPPYQPYGGPQPPYGQQQPYGQSPYGYPAPRPTNGLAIASLVVSVLSIVVCMGAPGFIGAILGHVARGQIRREQQEGGGLALAGVIVGWLGFALFTGLVVLFIALGVFVENSVDCSTDSSGTFSCD</sequence>
<evidence type="ECO:0000256" key="1">
    <source>
        <dbReference type="SAM" id="MobiDB-lite"/>
    </source>
</evidence>
<dbReference type="InterPro" id="IPR025241">
    <property type="entry name" value="DUF4190"/>
</dbReference>
<proteinExistence type="predicted"/>
<protein>
    <submittedName>
        <fullName evidence="4">DUF4190 domain-containing protein</fullName>
    </submittedName>
</protein>
<keyword evidence="2" id="KW-0812">Transmembrane</keyword>
<organism evidence="4 5">
    <name type="scientific">Nocardioides simplex</name>
    <name type="common">Arthrobacter simplex</name>
    <dbReference type="NCBI Taxonomy" id="2045"/>
    <lineage>
        <taxon>Bacteria</taxon>
        <taxon>Bacillati</taxon>
        <taxon>Actinomycetota</taxon>
        <taxon>Actinomycetes</taxon>
        <taxon>Propionibacteriales</taxon>
        <taxon>Nocardioidaceae</taxon>
        <taxon>Pimelobacter</taxon>
    </lineage>
</organism>
<evidence type="ECO:0000313" key="4">
    <source>
        <dbReference type="EMBL" id="KAB2811490.1"/>
    </source>
</evidence>
<dbReference type="AlphaFoldDB" id="A0A7J5DZR9"/>
<reference evidence="4 5" key="1">
    <citation type="submission" date="2019-09" db="EMBL/GenBank/DDBJ databases">
        <title>Pimelobacter sp. isolated from Paulinella.</title>
        <authorList>
            <person name="Jeong S.E."/>
        </authorList>
    </citation>
    <scope>NUCLEOTIDE SEQUENCE [LARGE SCALE GENOMIC DNA]</scope>
    <source>
        <strain evidence="4 5">Pch-N</strain>
    </source>
</reference>
<evidence type="ECO:0000259" key="3">
    <source>
        <dbReference type="Pfam" id="PF13828"/>
    </source>
</evidence>
<gene>
    <name evidence="4" type="ORF">F9L07_06280</name>
</gene>
<feature type="compositionally biased region" description="Low complexity" evidence="1">
    <location>
        <begin position="20"/>
        <end position="34"/>
    </location>
</feature>
<dbReference type="RefSeq" id="WP_151578971.1">
    <property type="nucleotide sequence ID" value="NZ_WBVM01000001.1"/>
</dbReference>
<keyword evidence="2" id="KW-0472">Membrane</keyword>
<feature type="transmembrane region" description="Helical" evidence="2">
    <location>
        <begin position="84"/>
        <end position="115"/>
    </location>
</feature>
<accession>A0A7J5DZR9</accession>
<evidence type="ECO:0000313" key="5">
    <source>
        <dbReference type="Proteomes" id="UP000449906"/>
    </source>
</evidence>
<comment type="caution">
    <text evidence="4">The sequence shown here is derived from an EMBL/GenBank/DDBJ whole genome shotgun (WGS) entry which is preliminary data.</text>
</comment>
<dbReference type="Pfam" id="PF13828">
    <property type="entry name" value="DUF4190"/>
    <property type="match status" value="1"/>
</dbReference>
<evidence type="ECO:0000256" key="2">
    <source>
        <dbReference type="SAM" id="Phobius"/>
    </source>
</evidence>